<evidence type="ECO:0000256" key="1">
    <source>
        <dbReference type="SAM" id="MobiDB-lite"/>
    </source>
</evidence>
<gene>
    <name evidence="2" type="ORF">S12H4_46292</name>
</gene>
<feature type="non-terminal residue" evidence="2">
    <location>
        <position position="253"/>
    </location>
</feature>
<dbReference type="EMBL" id="BARW01028705">
    <property type="protein sequence ID" value="GAJ15282.1"/>
    <property type="molecule type" value="Genomic_DNA"/>
</dbReference>
<feature type="compositionally biased region" description="Polar residues" evidence="1">
    <location>
        <begin position="174"/>
        <end position="185"/>
    </location>
</feature>
<reference evidence="2" key="1">
    <citation type="journal article" date="2014" name="Front. Microbiol.">
        <title>High frequency of phylogenetically diverse reductive dehalogenase-homologous genes in deep subseafloor sedimentary metagenomes.</title>
        <authorList>
            <person name="Kawai M."/>
            <person name="Futagami T."/>
            <person name="Toyoda A."/>
            <person name="Takaki Y."/>
            <person name="Nishi S."/>
            <person name="Hori S."/>
            <person name="Arai W."/>
            <person name="Tsubouchi T."/>
            <person name="Morono Y."/>
            <person name="Uchiyama I."/>
            <person name="Ito T."/>
            <person name="Fujiyama A."/>
            <person name="Inagaki F."/>
            <person name="Takami H."/>
        </authorList>
    </citation>
    <scope>NUCLEOTIDE SEQUENCE</scope>
    <source>
        <strain evidence="2">Expedition CK06-06</strain>
    </source>
</reference>
<dbReference type="AlphaFoldDB" id="X1VD16"/>
<protein>
    <submittedName>
        <fullName evidence="2">Uncharacterized protein</fullName>
    </submittedName>
</protein>
<accession>X1VD16</accession>
<name>X1VD16_9ZZZZ</name>
<evidence type="ECO:0000313" key="2">
    <source>
        <dbReference type="EMBL" id="GAJ15282.1"/>
    </source>
</evidence>
<feature type="non-terminal residue" evidence="2">
    <location>
        <position position="1"/>
    </location>
</feature>
<proteinExistence type="predicted"/>
<organism evidence="2">
    <name type="scientific">marine sediment metagenome</name>
    <dbReference type="NCBI Taxonomy" id="412755"/>
    <lineage>
        <taxon>unclassified sequences</taxon>
        <taxon>metagenomes</taxon>
        <taxon>ecological metagenomes</taxon>
    </lineage>
</organism>
<comment type="caution">
    <text evidence="2">The sequence shown here is derived from an EMBL/GenBank/DDBJ whole genome shotgun (WGS) entry which is preliminary data.</text>
</comment>
<feature type="region of interest" description="Disordered" evidence="1">
    <location>
        <begin position="174"/>
        <end position="196"/>
    </location>
</feature>
<sequence>TLNSPYSNAGNYVLGTFPIDFGRYLYDPELALDPKKFRNLQLKITHDEVAFMATTGINYCEVLASVFDEKVITPVGFLMSKEHYAYTPTANDAFQYIDLPTDYPIRQMLIRGFLSGKDPTTVVDEARLSEDNDKRVVFDLNLLRYRKRMQGVWTPIVEFWEEYLRTSGSGTDHYFTPTSEMTTPTALPRKSDEPCKTDDTMRGGLMTIHHNEGGFAGGMVIGFLPNHCIQIPFGMAGEIDSWYDVTRKGSVKL</sequence>